<evidence type="ECO:0000313" key="2">
    <source>
        <dbReference type="EMBL" id="SKC11501.1"/>
    </source>
</evidence>
<keyword evidence="1" id="KW-0812">Transmembrane</keyword>
<feature type="transmembrane region" description="Helical" evidence="1">
    <location>
        <begin position="38"/>
        <end position="59"/>
    </location>
</feature>
<evidence type="ECO:0000256" key="1">
    <source>
        <dbReference type="SAM" id="Phobius"/>
    </source>
</evidence>
<keyword evidence="1" id="KW-1133">Transmembrane helix</keyword>
<organism evidence="2 3">
    <name type="scientific">Rhizorhabdus histidinilytica</name>
    <dbReference type="NCBI Taxonomy" id="439228"/>
    <lineage>
        <taxon>Bacteria</taxon>
        <taxon>Pseudomonadati</taxon>
        <taxon>Pseudomonadota</taxon>
        <taxon>Alphaproteobacteria</taxon>
        <taxon>Sphingomonadales</taxon>
        <taxon>Sphingomonadaceae</taxon>
        <taxon>Rhizorhabdus</taxon>
    </lineage>
</organism>
<sequence length="93" mass="9690">MAFLQPDLPPSSASAKAVALAPAVRGVLRRPARPQRSVLRFAAVLLAILFFVVPGYLAARATESLAIGILAADLAFLVVIAGWSAVAGGDRHR</sequence>
<keyword evidence="3" id="KW-1185">Reference proteome</keyword>
<evidence type="ECO:0000313" key="3">
    <source>
        <dbReference type="Proteomes" id="UP000189818"/>
    </source>
</evidence>
<dbReference type="AlphaFoldDB" id="A0A1T5GSX0"/>
<protein>
    <submittedName>
        <fullName evidence="2">Uncharacterized protein</fullName>
    </submittedName>
</protein>
<accession>A0A1T5GSX0</accession>
<dbReference type="OrthoDB" id="7597366at2"/>
<keyword evidence="1" id="KW-0472">Membrane</keyword>
<dbReference type="RefSeq" id="WP_079650861.1">
    <property type="nucleotide sequence ID" value="NZ_FUYM01000019.1"/>
</dbReference>
<dbReference type="STRING" id="439228.SAMN06295920_1199"/>
<proteinExistence type="predicted"/>
<feature type="transmembrane region" description="Helical" evidence="1">
    <location>
        <begin position="65"/>
        <end position="86"/>
    </location>
</feature>
<name>A0A1T5GSX0_9SPHN</name>
<dbReference type="Proteomes" id="UP000189818">
    <property type="component" value="Unassembled WGS sequence"/>
</dbReference>
<gene>
    <name evidence="2" type="ORF">SAMN06295920_1199</name>
</gene>
<reference evidence="3" key="1">
    <citation type="submission" date="2017-02" db="EMBL/GenBank/DDBJ databases">
        <authorList>
            <person name="Varghese N."/>
            <person name="Submissions S."/>
        </authorList>
    </citation>
    <scope>NUCLEOTIDE SEQUENCE [LARGE SCALE GENOMIC DNA]</scope>
    <source>
        <strain evidence="3">UM2</strain>
    </source>
</reference>
<dbReference type="EMBL" id="FUYM01000019">
    <property type="protein sequence ID" value="SKC11501.1"/>
    <property type="molecule type" value="Genomic_DNA"/>
</dbReference>